<dbReference type="RefSeq" id="WP_377058681.1">
    <property type="nucleotide sequence ID" value="NZ_JBHLUU010000114.1"/>
</dbReference>
<dbReference type="Proteomes" id="UP001589738">
    <property type="component" value="Unassembled WGS sequence"/>
</dbReference>
<protein>
    <submittedName>
        <fullName evidence="1">Uncharacterized protein</fullName>
    </submittedName>
</protein>
<keyword evidence="2" id="KW-1185">Reference proteome</keyword>
<accession>A0ABV6KUI7</accession>
<sequence length="60" mass="7202">MAKLFYDEEKMKRFVDKDRYLSFVYEDLLMRKHSKSEALLVIFNSNVLGDTAMEDEYSKL</sequence>
<organism evidence="1 2">
    <name type="scientific">Robertmurraya beringensis</name>
    <dbReference type="NCBI Taxonomy" id="641660"/>
    <lineage>
        <taxon>Bacteria</taxon>
        <taxon>Bacillati</taxon>
        <taxon>Bacillota</taxon>
        <taxon>Bacilli</taxon>
        <taxon>Bacillales</taxon>
        <taxon>Bacillaceae</taxon>
        <taxon>Robertmurraya</taxon>
    </lineage>
</organism>
<gene>
    <name evidence="1" type="ORF">ACFFHF_17180</name>
</gene>
<reference evidence="1 2" key="1">
    <citation type="submission" date="2024-09" db="EMBL/GenBank/DDBJ databases">
        <authorList>
            <person name="Sun Q."/>
            <person name="Mori K."/>
        </authorList>
    </citation>
    <scope>NUCLEOTIDE SEQUENCE [LARGE SCALE GENOMIC DNA]</scope>
    <source>
        <strain evidence="1 2">CGMCC 1.9126</strain>
    </source>
</reference>
<name>A0ABV6KUI7_9BACI</name>
<evidence type="ECO:0000313" key="1">
    <source>
        <dbReference type="EMBL" id="MFC0476939.1"/>
    </source>
</evidence>
<proteinExistence type="predicted"/>
<evidence type="ECO:0000313" key="2">
    <source>
        <dbReference type="Proteomes" id="UP001589738"/>
    </source>
</evidence>
<comment type="caution">
    <text evidence="1">The sequence shown here is derived from an EMBL/GenBank/DDBJ whole genome shotgun (WGS) entry which is preliminary data.</text>
</comment>
<dbReference type="EMBL" id="JBHLUU010000114">
    <property type="protein sequence ID" value="MFC0476939.1"/>
    <property type="molecule type" value="Genomic_DNA"/>
</dbReference>